<dbReference type="GO" id="GO:0004888">
    <property type="term" value="F:transmembrane signaling receptor activity"/>
    <property type="evidence" value="ECO:0007669"/>
    <property type="project" value="InterPro"/>
</dbReference>
<dbReference type="Pfam" id="PF00672">
    <property type="entry name" value="HAMP"/>
    <property type="match status" value="1"/>
</dbReference>
<evidence type="ECO:0000259" key="7">
    <source>
        <dbReference type="PROSITE" id="PS50111"/>
    </source>
</evidence>
<dbReference type="InterPro" id="IPR000727">
    <property type="entry name" value="T_SNARE_dom"/>
</dbReference>
<evidence type="ECO:0000259" key="8">
    <source>
        <dbReference type="PROSITE" id="PS50192"/>
    </source>
</evidence>
<dbReference type="Pfam" id="PF12729">
    <property type="entry name" value="4HB_MCP_1"/>
    <property type="match status" value="1"/>
</dbReference>
<keyword evidence="11" id="KW-1185">Reference proteome</keyword>
<feature type="domain" description="HAMP" evidence="9">
    <location>
        <begin position="211"/>
        <end position="264"/>
    </location>
</feature>
<keyword evidence="6" id="KW-1133">Transmembrane helix</keyword>
<evidence type="ECO:0000256" key="4">
    <source>
        <dbReference type="ARBA" id="ARBA00029447"/>
    </source>
</evidence>
<accession>F4QJS4</accession>
<evidence type="ECO:0000313" key="11">
    <source>
        <dbReference type="Proteomes" id="UP000006512"/>
    </source>
</evidence>
<dbReference type="Pfam" id="PF00015">
    <property type="entry name" value="MCPsignal"/>
    <property type="match status" value="1"/>
</dbReference>
<dbReference type="EMBL" id="GL883077">
    <property type="protein sequence ID" value="EGF93181.1"/>
    <property type="molecule type" value="Genomic_DNA"/>
</dbReference>
<feature type="transmembrane region" description="Helical" evidence="6">
    <location>
        <begin position="190"/>
        <end position="214"/>
    </location>
</feature>
<evidence type="ECO:0000313" key="10">
    <source>
        <dbReference type="EMBL" id="EGF93181.1"/>
    </source>
</evidence>
<reference evidence="11" key="1">
    <citation type="submission" date="2011-03" db="EMBL/GenBank/DDBJ databases">
        <title>Draft genome sequence of Brevundimonas diminuta.</title>
        <authorList>
            <person name="Brown P.J.B."/>
            <person name="Buechlein A."/>
            <person name="Hemmerich C."/>
            <person name="Brun Y.V."/>
        </authorList>
    </citation>
    <scope>NUCLEOTIDE SEQUENCE [LARGE SCALE GENOMIC DNA]</scope>
    <source>
        <strain evidence="11">C19</strain>
    </source>
</reference>
<evidence type="ECO:0000256" key="5">
    <source>
        <dbReference type="PROSITE-ProRule" id="PRU00284"/>
    </source>
</evidence>
<dbReference type="HOGENOM" id="CLU_000445_107_27_5"/>
<dbReference type="SMART" id="SM00304">
    <property type="entry name" value="HAMP"/>
    <property type="match status" value="1"/>
</dbReference>
<name>F4QJS4_9CAUL</name>
<evidence type="ECO:0000256" key="2">
    <source>
        <dbReference type="ARBA" id="ARBA00022519"/>
    </source>
</evidence>
<evidence type="ECO:0000256" key="1">
    <source>
        <dbReference type="ARBA" id="ARBA00004429"/>
    </source>
</evidence>
<dbReference type="PROSITE" id="PS50111">
    <property type="entry name" value="CHEMOTAXIS_TRANSDUC_2"/>
    <property type="match status" value="1"/>
</dbReference>
<organism evidence="10 11">
    <name type="scientific">Asticcacaulis biprosthecium C19</name>
    <dbReference type="NCBI Taxonomy" id="715226"/>
    <lineage>
        <taxon>Bacteria</taxon>
        <taxon>Pseudomonadati</taxon>
        <taxon>Pseudomonadota</taxon>
        <taxon>Alphaproteobacteria</taxon>
        <taxon>Caulobacterales</taxon>
        <taxon>Caulobacteraceae</taxon>
        <taxon>Asticcacaulis</taxon>
    </lineage>
</organism>
<dbReference type="eggNOG" id="COG0840">
    <property type="taxonomic scope" value="Bacteria"/>
</dbReference>
<dbReference type="STRING" id="715226.ABI_16210"/>
<keyword evidence="2" id="KW-0997">Cell inner membrane</keyword>
<protein>
    <submittedName>
        <fullName evidence="10">Methyl-accepting chemotaxis protein MCP signaling domain protein</fullName>
    </submittedName>
</protein>
<evidence type="ECO:0000256" key="6">
    <source>
        <dbReference type="SAM" id="Phobius"/>
    </source>
</evidence>
<dbReference type="InterPro" id="IPR004090">
    <property type="entry name" value="Chemotax_Me-accpt_rcpt"/>
</dbReference>
<gene>
    <name evidence="10" type="ORF">ABI_16210</name>
</gene>
<dbReference type="PANTHER" id="PTHR32089">
    <property type="entry name" value="METHYL-ACCEPTING CHEMOTAXIS PROTEIN MCPB"/>
    <property type="match status" value="1"/>
</dbReference>
<feature type="domain" description="Methyl-accepting transducer" evidence="7">
    <location>
        <begin position="305"/>
        <end position="541"/>
    </location>
</feature>
<dbReference type="InterPro" id="IPR003660">
    <property type="entry name" value="HAMP_dom"/>
</dbReference>
<sequence>MLGKFLFSIRGKIATAFGVLMVLSVATGAFAIYKLNEVSAIGNRLAIEVKAVSTLGDLARISQALGVTSFLEHNATGAAREGYAAEAAAARNEFSKSWSDYSTMVAGDEEAQLAASLRGAWQHFLAVQEEVADLDQAGLPDMAQEVLMNDLSKERETFYAAVRRIEDYRQAKANAATAAAAKVSESARTWIMIALGSLAVFCVLVGFVLTAGISRPISRMTQVMLKLANHDIHVAIPDTGRRDEIGGMASALKVFKEKLVEAEELRTQQAALEIDMQNQRKVEVVKLADEFEHAVGDIVRAVSNAASELQSSAQTLSAAAEETSVQSSAVEAGARQAADNVRSVAAAIEELAASARQVGGEVARSADIANNAVQQAGRTRGSMDALSGDAAQVESVVSIINAIAQQTNLLALNATIEAARAGEAGKGFAVVASEVKGLANQTATSTTTIGVSIAKMQASTQQAVGEISGIEDTISEVNSIASAIADAVSQQEQTTAEIARNIHEVSQNTSEVTNNINSVTLAAQESSAGATQVLGAAKALSRQSDMLKGEVDKFLARVRAA</sequence>
<dbReference type="Gene3D" id="6.10.340.10">
    <property type="match status" value="1"/>
</dbReference>
<dbReference type="Proteomes" id="UP000006512">
    <property type="component" value="Unassembled WGS sequence"/>
</dbReference>
<dbReference type="AlphaFoldDB" id="F4QJS4"/>
<dbReference type="GO" id="GO:0005886">
    <property type="term" value="C:plasma membrane"/>
    <property type="evidence" value="ECO:0007669"/>
    <property type="project" value="UniProtKB-SubCell"/>
</dbReference>
<dbReference type="PRINTS" id="PR00260">
    <property type="entry name" value="CHEMTRNSDUCR"/>
</dbReference>
<dbReference type="PROSITE" id="PS50192">
    <property type="entry name" value="T_SNARE"/>
    <property type="match status" value="1"/>
</dbReference>
<proteinExistence type="inferred from homology"/>
<evidence type="ECO:0000256" key="3">
    <source>
        <dbReference type="ARBA" id="ARBA00023224"/>
    </source>
</evidence>
<dbReference type="InterPro" id="IPR024478">
    <property type="entry name" value="HlyB_4HB_MCP"/>
</dbReference>
<dbReference type="OrthoDB" id="9814202at2"/>
<dbReference type="CDD" id="cd06225">
    <property type="entry name" value="HAMP"/>
    <property type="match status" value="1"/>
</dbReference>
<dbReference type="InterPro" id="IPR004089">
    <property type="entry name" value="MCPsignal_dom"/>
</dbReference>
<comment type="similarity">
    <text evidence="4">Belongs to the methyl-accepting chemotaxis (MCP) protein family.</text>
</comment>
<dbReference type="RefSeq" id="WP_006272373.1">
    <property type="nucleotide sequence ID" value="NZ_GL883077.1"/>
</dbReference>
<keyword evidence="3 5" id="KW-0807">Transducer</keyword>
<evidence type="ECO:0000259" key="9">
    <source>
        <dbReference type="PROSITE" id="PS50885"/>
    </source>
</evidence>
<dbReference type="SMART" id="SM00283">
    <property type="entry name" value="MA"/>
    <property type="match status" value="1"/>
</dbReference>
<comment type="subcellular location">
    <subcellularLocation>
        <location evidence="1">Cell inner membrane</location>
        <topology evidence="1">Multi-pass membrane protein</topology>
    </subcellularLocation>
</comment>
<dbReference type="PROSITE" id="PS50885">
    <property type="entry name" value="HAMP"/>
    <property type="match status" value="1"/>
</dbReference>
<dbReference type="PANTHER" id="PTHR32089:SF112">
    <property type="entry name" value="LYSOZYME-LIKE PROTEIN-RELATED"/>
    <property type="match status" value="1"/>
</dbReference>
<dbReference type="GO" id="GO:0006935">
    <property type="term" value="P:chemotaxis"/>
    <property type="evidence" value="ECO:0007669"/>
    <property type="project" value="InterPro"/>
</dbReference>
<feature type="domain" description="T-SNARE coiled-coil homology" evidence="8">
    <location>
        <begin position="457"/>
        <end position="519"/>
    </location>
</feature>
<dbReference type="Gene3D" id="1.10.287.950">
    <property type="entry name" value="Methyl-accepting chemotaxis protein"/>
    <property type="match status" value="1"/>
</dbReference>
<keyword evidence="6" id="KW-0472">Membrane</keyword>
<dbReference type="GO" id="GO:0007165">
    <property type="term" value="P:signal transduction"/>
    <property type="evidence" value="ECO:0007669"/>
    <property type="project" value="UniProtKB-KW"/>
</dbReference>
<dbReference type="SUPFAM" id="SSF58104">
    <property type="entry name" value="Methyl-accepting chemotaxis protein (MCP) signaling domain"/>
    <property type="match status" value="1"/>
</dbReference>
<keyword evidence="6" id="KW-0812">Transmembrane</keyword>
<keyword evidence="2" id="KW-1003">Cell membrane</keyword>